<feature type="modified residue" description="4-aspartylphosphate" evidence="3">
    <location>
        <position position="65"/>
    </location>
</feature>
<evidence type="ECO:0000256" key="3">
    <source>
        <dbReference type="PROSITE-ProRule" id="PRU00169"/>
    </source>
</evidence>
<dbReference type="EMBL" id="JBHULD010000014">
    <property type="protein sequence ID" value="MFD2555425.1"/>
    <property type="molecule type" value="Genomic_DNA"/>
</dbReference>
<evidence type="ECO:0000259" key="4">
    <source>
        <dbReference type="PROSITE" id="PS50110"/>
    </source>
</evidence>
<keyword evidence="6" id="KW-1185">Reference proteome</keyword>
<dbReference type="PROSITE" id="PS50110">
    <property type="entry name" value="RESPONSE_REGULATORY"/>
    <property type="match status" value="1"/>
</dbReference>
<organism evidence="5 6">
    <name type="scientific">Sphingobacterium tabacisoli</name>
    <dbReference type="NCBI Taxonomy" id="2044855"/>
    <lineage>
        <taxon>Bacteria</taxon>
        <taxon>Pseudomonadati</taxon>
        <taxon>Bacteroidota</taxon>
        <taxon>Sphingobacteriia</taxon>
        <taxon>Sphingobacteriales</taxon>
        <taxon>Sphingobacteriaceae</taxon>
        <taxon>Sphingobacterium</taxon>
    </lineage>
</organism>
<dbReference type="RefSeq" id="WP_246512500.1">
    <property type="nucleotide sequence ID" value="NZ_JAEQMU010000001.1"/>
</dbReference>
<keyword evidence="2" id="KW-0902">Two-component regulatory system</keyword>
<accession>A0ABW5L5Y1</accession>
<dbReference type="SUPFAM" id="SSF52172">
    <property type="entry name" value="CheY-like"/>
    <property type="match status" value="1"/>
</dbReference>
<evidence type="ECO:0000256" key="1">
    <source>
        <dbReference type="ARBA" id="ARBA00022553"/>
    </source>
</evidence>
<reference evidence="6" key="1">
    <citation type="journal article" date="2019" name="Int. J. Syst. Evol. Microbiol.">
        <title>The Global Catalogue of Microorganisms (GCM) 10K type strain sequencing project: providing services to taxonomists for standard genome sequencing and annotation.</title>
        <authorList>
            <consortium name="The Broad Institute Genomics Platform"/>
            <consortium name="The Broad Institute Genome Sequencing Center for Infectious Disease"/>
            <person name="Wu L."/>
            <person name="Ma J."/>
        </authorList>
    </citation>
    <scope>NUCLEOTIDE SEQUENCE [LARGE SCALE GENOMIC DNA]</scope>
    <source>
        <strain evidence="6">KCTC 52298</strain>
    </source>
</reference>
<protein>
    <submittedName>
        <fullName evidence="5">Response regulator</fullName>
    </submittedName>
</protein>
<dbReference type="InterPro" id="IPR001789">
    <property type="entry name" value="Sig_transdc_resp-reg_receiver"/>
</dbReference>
<name>A0ABW5L5Y1_9SPHI</name>
<dbReference type="PANTHER" id="PTHR45339">
    <property type="entry name" value="HYBRID SIGNAL TRANSDUCTION HISTIDINE KINASE J"/>
    <property type="match status" value="1"/>
</dbReference>
<keyword evidence="1 3" id="KW-0597">Phosphoprotein</keyword>
<evidence type="ECO:0000256" key="2">
    <source>
        <dbReference type="ARBA" id="ARBA00023012"/>
    </source>
</evidence>
<dbReference type="InterPro" id="IPR011006">
    <property type="entry name" value="CheY-like_superfamily"/>
</dbReference>
<dbReference type="Proteomes" id="UP001597440">
    <property type="component" value="Unassembled WGS sequence"/>
</dbReference>
<dbReference type="PANTHER" id="PTHR45339:SF1">
    <property type="entry name" value="HYBRID SIGNAL TRANSDUCTION HISTIDINE KINASE J"/>
    <property type="match status" value="1"/>
</dbReference>
<evidence type="ECO:0000313" key="5">
    <source>
        <dbReference type="EMBL" id="MFD2555425.1"/>
    </source>
</evidence>
<proteinExistence type="predicted"/>
<dbReference type="Pfam" id="PF00072">
    <property type="entry name" value="Response_reg"/>
    <property type="match status" value="1"/>
</dbReference>
<feature type="domain" description="Response regulatory" evidence="4">
    <location>
        <begin position="15"/>
        <end position="132"/>
    </location>
</feature>
<evidence type="ECO:0000313" key="6">
    <source>
        <dbReference type="Proteomes" id="UP001597440"/>
    </source>
</evidence>
<comment type="caution">
    <text evidence="5">The sequence shown here is derived from an EMBL/GenBank/DDBJ whole genome shotgun (WGS) entry which is preliminary data.</text>
</comment>
<gene>
    <name evidence="5" type="ORF">ACFSQW_13545</name>
</gene>
<dbReference type="SMART" id="SM00448">
    <property type="entry name" value="REC"/>
    <property type="match status" value="1"/>
</dbReference>
<sequence length="132" mass="14854">MNLKFDVLRMEIKDLILIVDDDARNIFALALTLKAKGYKVITCQGAREALDLLLCNTQIGLVLMDMMMPDMDGYEALDVIRRDDKYPNIPIIAVTAQAMSGDREKCIDSGANDYVSKPIQVDVLMDVIKKWV</sequence>
<dbReference type="Gene3D" id="3.40.50.2300">
    <property type="match status" value="1"/>
</dbReference>